<dbReference type="CDD" id="cd07326">
    <property type="entry name" value="M56_BlaR1_MecR1_like"/>
    <property type="match status" value="1"/>
</dbReference>
<keyword evidence="7" id="KW-0472">Membrane</keyword>
<evidence type="ECO:0000256" key="5">
    <source>
        <dbReference type="ARBA" id="ARBA00023049"/>
    </source>
</evidence>
<organism evidence="9 10">
    <name type="scientific">Kribbella koreensis</name>
    <dbReference type="NCBI Taxonomy" id="57909"/>
    <lineage>
        <taxon>Bacteria</taxon>
        <taxon>Bacillati</taxon>
        <taxon>Actinomycetota</taxon>
        <taxon>Actinomycetes</taxon>
        <taxon>Propionibacteriales</taxon>
        <taxon>Kribbellaceae</taxon>
        <taxon>Kribbella</taxon>
    </lineage>
</organism>
<keyword evidence="1 6" id="KW-0645">Protease</keyword>
<feature type="transmembrane region" description="Helical" evidence="7">
    <location>
        <begin position="35"/>
        <end position="58"/>
    </location>
</feature>
<gene>
    <name evidence="9" type="ORF">GCM10009554_43520</name>
</gene>
<comment type="caution">
    <text evidence="9">The sequence shown here is derived from an EMBL/GenBank/DDBJ whole genome shotgun (WGS) entry which is preliminary data.</text>
</comment>
<evidence type="ECO:0000313" key="10">
    <source>
        <dbReference type="Proteomes" id="UP001500542"/>
    </source>
</evidence>
<evidence type="ECO:0000256" key="4">
    <source>
        <dbReference type="ARBA" id="ARBA00022833"/>
    </source>
</evidence>
<dbReference type="PANTHER" id="PTHR34978">
    <property type="entry name" value="POSSIBLE SENSOR-TRANSDUCER PROTEIN BLAR"/>
    <property type="match status" value="1"/>
</dbReference>
<evidence type="ECO:0000256" key="2">
    <source>
        <dbReference type="ARBA" id="ARBA00022723"/>
    </source>
</evidence>
<keyword evidence="5 6" id="KW-0482">Metalloprotease</keyword>
<name>A0ABN1QT09_9ACTN</name>
<dbReference type="Proteomes" id="UP001500542">
    <property type="component" value="Unassembled WGS sequence"/>
</dbReference>
<protein>
    <submittedName>
        <fullName evidence="9">M56 family metallopeptidase</fullName>
    </submittedName>
</protein>
<comment type="cofactor">
    <cofactor evidence="6">
        <name>Zn(2+)</name>
        <dbReference type="ChEBI" id="CHEBI:29105"/>
    </cofactor>
    <text evidence="6">Binds 1 zinc ion per subunit.</text>
</comment>
<feature type="domain" description="Peptidase M48" evidence="8">
    <location>
        <begin position="126"/>
        <end position="178"/>
    </location>
</feature>
<evidence type="ECO:0000313" key="9">
    <source>
        <dbReference type="EMBL" id="GAA0947043.1"/>
    </source>
</evidence>
<evidence type="ECO:0000256" key="7">
    <source>
        <dbReference type="SAM" id="Phobius"/>
    </source>
</evidence>
<dbReference type="InterPro" id="IPR001915">
    <property type="entry name" value="Peptidase_M48"/>
</dbReference>
<keyword evidence="10" id="KW-1185">Reference proteome</keyword>
<sequence>MTFFVYLPLLFSLVVAVVATRMARWLPPDLAARTATAGAAVSALTLTASLTMLSLTLFDDLPPLSAFDHRPELGLPKPVPGWLAAIAALVLLVGVGRVVLDLVRRTRLRRDLKAMGTSRAGIAVADVAEPFAVAVPGRPGHVLVTSGMLRLLDDRERRVLLAHERSHLIRHHHRLVAIAGCATAINPLLYPMPTLVAYLVERWADEDAAARTGDRELVAKTVAKASLATRGQRLVPAMGLHSSSAVDRVAAMAEPARQRRWGGIAGVAALTVAQVLATGLAVVEFVSDAGAWLGMVLG</sequence>
<dbReference type="EMBL" id="BAAAHK010000009">
    <property type="protein sequence ID" value="GAA0947043.1"/>
    <property type="molecule type" value="Genomic_DNA"/>
</dbReference>
<evidence type="ECO:0000256" key="6">
    <source>
        <dbReference type="RuleBase" id="RU003983"/>
    </source>
</evidence>
<evidence type="ECO:0000256" key="3">
    <source>
        <dbReference type="ARBA" id="ARBA00022801"/>
    </source>
</evidence>
<keyword evidence="7" id="KW-0812">Transmembrane</keyword>
<keyword evidence="3 6" id="KW-0378">Hydrolase</keyword>
<keyword evidence="4 6" id="KW-0862">Zinc</keyword>
<dbReference type="PANTHER" id="PTHR34978:SF3">
    <property type="entry name" value="SLR0241 PROTEIN"/>
    <property type="match status" value="1"/>
</dbReference>
<feature type="transmembrane region" description="Helical" evidence="7">
    <location>
        <begin position="6"/>
        <end position="23"/>
    </location>
</feature>
<dbReference type="Pfam" id="PF01435">
    <property type="entry name" value="Peptidase_M48"/>
    <property type="match status" value="1"/>
</dbReference>
<dbReference type="RefSeq" id="WP_343972920.1">
    <property type="nucleotide sequence ID" value="NZ_BAAAHK010000009.1"/>
</dbReference>
<feature type="transmembrane region" description="Helical" evidence="7">
    <location>
        <begin position="78"/>
        <end position="100"/>
    </location>
</feature>
<dbReference type="Gene3D" id="3.30.2010.10">
    <property type="entry name" value="Metalloproteases ('zincins'), catalytic domain"/>
    <property type="match status" value="1"/>
</dbReference>
<evidence type="ECO:0000256" key="1">
    <source>
        <dbReference type="ARBA" id="ARBA00022670"/>
    </source>
</evidence>
<feature type="transmembrane region" description="Helical" evidence="7">
    <location>
        <begin position="261"/>
        <end position="283"/>
    </location>
</feature>
<accession>A0ABN1QT09</accession>
<proteinExistence type="inferred from homology"/>
<reference evidence="9 10" key="1">
    <citation type="journal article" date="2019" name="Int. J. Syst. Evol. Microbiol.">
        <title>The Global Catalogue of Microorganisms (GCM) 10K type strain sequencing project: providing services to taxonomists for standard genome sequencing and annotation.</title>
        <authorList>
            <consortium name="The Broad Institute Genomics Platform"/>
            <consortium name="The Broad Institute Genome Sequencing Center for Infectious Disease"/>
            <person name="Wu L."/>
            <person name="Ma J."/>
        </authorList>
    </citation>
    <scope>NUCLEOTIDE SEQUENCE [LARGE SCALE GENOMIC DNA]</scope>
    <source>
        <strain evidence="9 10">JCM 10977</strain>
    </source>
</reference>
<keyword evidence="7" id="KW-1133">Transmembrane helix</keyword>
<keyword evidence="2" id="KW-0479">Metal-binding</keyword>
<evidence type="ECO:0000259" key="8">
    <source>
        <dbReference type="Pfam" id="PF01435"/>
    </source>
</evidence>
<comment type="similarity">
    <text evidence="6">Belongs to the peptidase M48 family.</text>
</comment>
<dbReference type="InterPro" id="IPR052173">
    <property type="entry name" value="Beta-lactam_resp_regulator"/>
</dbReference>